<dbReference type="Proteomes" id="UP000198889">
    <property type="component" value="Unassembled WGS sequence"/>
</dbReference>
<dbReference type="STRING" id="177413.SAMN05660859_0083"/>
<dbReference type="AlphaFoldDB" id="A0A1G4URT7"/>
<dbReference type="EMBL" id="FMTP01000010">
    <property type="protein sequence ID" value="SCW95665.1"/>
    <property type="molecule type" value="Genomic_DNA"/>
</dbReference>
<dbReference type="Pfam" id="PF05939">
    <property type="entry name" value="Phage_min_tail"/>
    <property type="match status" value="1"/>
</dbReference>
<name>A0A1G4URT7_9HYPH</name>
<evidence type="ECO:0000313" key="1">
    <source>
        <dbReference type="EMBL" id="SCW95665.1"/>
    </source>
</evidence>
<keyword evidence="2" id="KW-1185">Reference proteome</keyword>
<gene>
    <name evidence="1" type="ORF">SAMN05660859_0083</name>
</gene>
<proteinExistence type="predicted"/>
<reference evidence="2" key="1">
    <citation type="submission" date="2016-10" db="EMBL/GenBank/DDBJ databases">
        <authorList>
            <person name="Varghese N."/>
            <person name="Submissions S."/>
        </authorList>
    </citation>
    <scope>NUCLEOTIDE SEQUENCE [LARGE SCALE GENOMIC DNA]</scope>
    <source>
        <strain evidence="2">CGMCC 1.1761</strain>
    </source>
</reference>
<organism evidence="1 2">
    <name type="scientific">Ancylobacter rudongensis</name>
    <dbReference type="NCBI Taxonomy" id="177413"/>
    <lineage>
        <taxon>Bacteria</taxon>
        <taxon>Pseudomonadati</taxon>
        <taxon>Pseudomonadota</taxon>
        <taxon>Alphaproteobacteria</taxon>
        <taxon>Hyphomicrobiales</taxon>
        <taxon>Xanthobacteraceae</taxon>
        <taxon>Ancylobacter</taxon>
    </lineage>
</organism>
<evidence type="ECO:0000313" key="2">
    <source>
        <dbReference type="Proteomes" id="UP000198889"/>
    </source>
</evidence>
<dbReference type="RefSeq" id="WP_091444166.1">
    <property type="nucleotide sequence ID" value="NZ_FMTP01000010.1"/>
</dbReference>
<dbReference type="InterPro" id="IPR010265">
    <property type="entry name" value="Phage_lambda_TipM"/>
</dbReference>
<sequence>MSLRTFKPPVGPSPGTAHKPKINLYKAEFGEGYTQPTPAGINHIRKTVALRWEALLEDQMHAIIDFFELHQGTRAFYFAPYGERSPRKWTCEEWDAKTEDGIWMVTANLVQSFTHET</sequence>
<protein>
    <submittedName>
        <fullName evidence="1">Phage-related protein</fullName>
    </submittedName>
</protein>
<accession>A0A1G4URT7</accession>